<dbReference type="InterPro" id="IPR044726">
    <property type="entry name" value="ABCC_6TM_D2"/>
</dbReference>
<keyword evidence="6" id="KW-0067">ATP-binding</keyword>
<evidence type="ECO:0000256" key="8">
    <source>
        <dbReference type="ARBA" id="ARBA00023136"/>
    </source>
</evidence>
<evidence type="ECO:0000259" key="10">
    <source>
        <dbReference type="PROSITE" id="PS50893"/>
    </source>
</evidence>
<dbReference type="Proteomes" id="UP000030755">
    <property type="component" value="Unassembled WGS sequence"/>
</dbReference>
<feature type="transmembrane region" description="Helical" evidence="9">
    <location>
        <begin position="901"/>
        <end position="920"/>
    </location>
</feature>
<dbReference type="PROSITE" id="PS00211">
    <property type="entry name" value="ABC_TRANSPORTER_1"/>
    <property type="match status" value="1"/>
</dbReference>
<gene>
    <name evidence="12" type="ORF">O9G_004366</name>
</gene>
<accession>A0A075B012</accession>
<feature type="domain" description="ABC transmembrane type-1" evidence="11">
    <location>
        <begin position="679"/>
        <end position="954"/>
    </location>
</feature>
<keyword evidence="7 9" id="KW-1133">Transmembrane helix</keyword>
<reference evidence="12 13" key="1">
    <citation type="journal article" date="2013" name="Curr. Biol.">
        <title>Shared signatures of parasitism and phylogenomics unite Cryptomycota and microsporidia.</title>
        <authorList>
            <person name="James T.Y."/>
            <person name="Pelin A."/>
            <person name="Bonen L."/>
            <person name="Ahrendt S."/>
            <person name="Sain D."/>
            <person name="Corradi N."/>
            <person name="Stajich J.E."/>
        </authorList>
    </citation>
    <scope>NUCLEOTIDE SEQUENCE [LARGE SCALE GENOMIC DNA]</scope>
    <source>
        <strain evidence="12 13">CSF55</strain>
    </source>
</reference>
<dbReference type="InterPro" id="IPR011527">
    <property type="entry name" value="ABC1_TM_dom"/>
</dbReference>
<dbReference type="InterPro" id="IPR036640">
    <property type="entry name" value="ABC1_TM_sf"/>
</dbReference>
<dbReference type="PANTHER" id="PTHR24223">
    <property type="entry name" value="ATP-BINDING CASSETTE SUB-FAMILY C"/>
    <property type="match status" value="1"/>
</dbReference>
<feature type="transmembrane region" description="Helical" evidence="9">
    <location>
        <begin position="714"/>
        <end position="740"/>
    </location>
</feature>
<dbReference type="CDD" id="cd18580">
    <property type="entry name" value="ABC_6TM_ABCC_D2"/>
    <property type="match status" value="1"/>
</dbReference>
<dbReference type="GO" id="GO:0016887">
    <property type="term" value="F:ATP hydrolysis activity"/>
    <property type="evidence" value="ECO:0007669"/>
    <property type="project" value="InterPro"/>
</dbReference>
<evidence type="ECO:0000256" key="4">
    <source>
        <dbReference type="ARBA" id="ARBA00022692"/>
    </source>
</evidence>
<feature type="transmembrane region" description="Helical" evidence="9">
    <location>
        <begin position="90"/>
        <end position="112"/>
    </location>
</feature>
<dbReference type="OrthoDB" id="6500128at2759"/>
<dbReference type="FunFam" id="1.20.1560.10:FF:000010">
    <property type="entry name" value="Multidrug resistance-associated ABC transporter"/>
    <property type="match status" value="1"/>
</dbReference>
<dbReference type="EMBL" id="KE560772">
    <property type="protein sequence ID" value="EPZ35709.1"/>
    <property type="molecule type" value="Genomic_DNA"/>
</dbReference>
<name>A0A075B012_ROZAC</name>
<dbReference type="Gene3D" id="3.40.50.300">
    <property type="entry name" value="P-loop containing nucleotide triphosphate hydrolases"/>
    <property type="match status" value="2"/>
</dbReference>
<dbReference type="InterPro" id="IPR003439">
    <property type="entry name" value="ABC_transporter-like_ATP-bd"/>
</dbReference>
<feature type="transmembrane region" description="Helical" evidence="9">
    <location>
        <begin position="226"/>
        <end position="243"/>
    </location>
</feature>
<evidence type="ECO:0000313" key="13">
    <source>
        <dbReference type="Proteomes" id="UP000030755"/>
    </source>
</evidence>
<dbReference type="Gene3D" id="1.20.1560.10">
    <property type="entry name" value="ABC transporter type 1, transmembrane domain"/>
    <property type="match status" value="2"/>
</dbReference>
<dbReference type="SUPFAM" id="SSF52540">
    <property type="entry name" value="P-loop containing nucleoside triphosphate hydrolases"/>
    <property type="match status" value="2"/>
</dbReference>
<dbReference type="Pfam" id="PF00005">
    <property type="entry name" value="ABC_tran"/>
    <property type="match status" value="2"/>
</dbReference>
<feature type="transmembrane region" description="Helical" evidence="9">
    <location>
        <begin position="926"/>
        <end position="946"/>
    </location>
</feature>
<keyword evidence="3" id="KW-0813">Transport</keyword>
<dbReference type="HOGENOM" id="CLU_000604_27_1_1"/>
<dbReference type="GO" id="GO:0016020">
    <property type="term" value="C:membrane"/>
    <property type="evidence" value="ECO:0007669"/>
    <property type="project" value="UniProtKB-SubCell"/>
</dbReference>
<comment type="subcellular location">
    <subcellularLocation>
        <location evidence="1">Membrane</location>
        <topology evidence="1">Multi-pass membrane protein</topology>
    </subcellularLocation>
</comment>
<evidence type="ECO:0000313" key="12">
    <source>
        <dbReference type="EMBL" id="EPZ35709.1"/>
    </source>
</evidence>
<dbReference type="InterPro" id="IPR027417">
    <property type="entry name" value="P-loop_NTPase"/>
</dbReference>
<dbReference type="SUPFAM" id="SSF90123">
    <property type="entry name" value="ABC transporter transmembrane region"/>
    <property type="match status" value="2"/>
</dbReference>
<evidence type="ECO:0000256" key="2">
    <source>
        <dbReference type="ARBA" id="ARBA00009726"/>
    </source>
</evidence>
<evidence type="ECO:0000256" key="3">
    <source>
        <dbReference type="ARBA" id="ARBA00022448"/>
    </source>
</evidence>
<keyword evidence="4 9" id="KW-0812">Transmembrane</keyword>
<dbReference type="InterPro" id="IPR050173">
    <property type="entry name" value="ABC_transporter_C-like"/>
</dbReference>
<feature type="domain" description="ABC transporter" evidence="10">
    <location>
        <begin position="395"/>
        <end position="619"/>
    </location>
</feature>
<keyword evidence="8 9" id="KW-0472">Membrane</keyword>
<evidence type="ECO:0000259" key="11">
    <source>
        <dbReference type="PROSITE" id="PS50929"/>
    </source>
</evidence>
<dbReference type="GO" id="GO:0140359">
    <property type="term" value="F:ABC-type transporter activity"/>
    <property type="evidence" value="ECO:0007669"/>
    <property type="project" value="InterPro"/>
</dbReference>
<dbReference type="OMA" id="FWNIIVI"/>
<evidence type="ECO:0000256" key="5">
    <source>
        <dbReference type="ARBA" id="ARBA00022741"/>
    </source>
</evidence>
<proteinExistence type="inferred from homology"/>
<evidence type="ECO:0000256" key="7">
    <source>
        <dbReference type="ARBA" id="ARBA00022989"/>
    </source>
</evidence>
<evidence type="ECO:0000256" key="6">
    <source>
        <dbReference type="ARBA" id="ARBA00022840"/>
    </source>
</evidence>
<dbReference type="InterPro" id="IPR017871">
    <property type="entry name" value="ABC_transporter-like_CS"/>
</dbReference>
<evidence type="ECO:0000256" key="9">
    <source>
        <dbReference type="SAM" id="Phobius"/>
    </source>
</evidence>
<dbReference type="PROSITE" id="PS50893">
    <property type="entry name" value="ABC_TRANSPORTER_2"/>
    <property type="match status" value="2"/>
</dbReference>
<dbReference type="CDD" id="cd03250">
    <property type="entry name" value="ABCC_MRP_domain1"/>
    <property type="match status" value="1"/>
</dbReference>
<dbReference type="CDD" id="cd18579">
    <property type="entry name" value="ABC_6TM_ABCC_D1"/>
    <property type="match status" value="1"/>
</dbReference>
<feature type="transmembrane region" description="Helical" evidence="9">
    <location>
        <begin position="124"/>
        <end position="146"/>
    </location>
</feature>
<dbReference type="STRING" id="988480.A0A075B012"/>
<dbReference type="PANTHER" id="PTHR24223:SF456">
    <property type="entry name" value="MULTIDRUG RESISTANCE-ASSOCIATED PROTEIN LETHAL(2)03659"/>
    <property type="match status" value="1"/>
</dbReference>
<comment type="similarity">
    <text evidence="2">Belongs to the ABC transporter superfamily. ABCC family. Conjugate transporter (TC 3.A.1.208) subfamily.</text>
</comment>
<dbReference type="SMART" id="SM00382">
    <property type="entry name" value="AAA"/>
    <property type="match status" value="2"/>
</dbReference>
<feature type="domain" description="ABC transmembrane type-1" evidence="11">
    <location>
        <begin position="86"/>
        <end position="365"/>
    </location>
</feature>
<evidence type="ECO:0000256" key="1">
    <source>
        <dbReference type="ARBA" id="ARBA00004141"/>
    </source>
</evidence>
<organism evidence="12 13">
    <name type="scientific">Rozella allomycis (strain CSF55)</name>
    <dbReference type="NCBI Taxonomy" id="988480"/>
    <lineage>
        <taxon>Eukaryota</taxon>
        <taxon>Fungi</taxon>
        <taxon>Fungi incertae sedis</taxon>
        <taxon>Cryptomycota</taxon>
        <taxon>Cryptomycota incertae sedis</taxon>
        <taxon>Rozella</taxon>
    </lineage>
</organism>
<dbReference type="InterPro" id="IPR003593">
    <property type="entry name" value="AAA+_ATPase"/>
</dbReference>
<sequence>MPFDHRNECAFEKAGFISRIFYMWTNAFVNYSWKNNLMPSDFPPVDADMEAHNLLDRFETAWTKEKAKSNPSLIRAVWSVFKWRHLLTGFYGVLESVFKISGAVLLGFLLKWLKNNNGDILQGWLIVGFLCASMFLYGIVHHVLFFSSYRLGVFVRITLSAAIYEKTLKLSTSTSTSTGKIINIVSNDVQVFDMASHFAHFLYVGPIEVLISYGFLVYWIGWLASSAGLIVIFLMLPLQWGFAKRFSKLREKMVTARDDRVRILSDLFHGIMIVKYYSWEEPFLKYINEIRNKETRYLFKASWMKAMNEALFFASPVMISLVSFGTAYLAGEQLEPSSIFSSLALLNVIRLTMTNFFPLAVESVSASLISLERIREILVSPEIGIENAEESDEDLIVENASFSWGVNSSSSGDDKMIPMQEHSVALRDLDFKIGQGELCIVIGTFGSGKSSLLLSIMEELKKISGCLKKPRRIRYASQKPWILSGSIKENILFGQTYDEEEMNRVIEGCALKEDLLRFDNGLETMIGEQGCNLSGGQKARITLARAIYKSKDVDLILLDDVMSAVDNKVANMCVLATHQWQFVEKSDKVLVLDNSKQIFFGGIEEFYKWDNLIVKNVIEYKGSRSKQEENEIDKDEIDFKGDENERNEIIKEEDRNVGSVSGKTYKYFAKNGGGLSVVLFLVFALSIGQASIIISDRWLAIWSESVDQENSMYIIVYFGLFLIVLIFSIIRSVTFFRFCLKSSCKIFELMLGSAMGSNLNFYQSNPHGRILNRFTKDQSQADEELPTTFFDAIQCVFIVLGVIIVICYVNYWLIITLPFILFSFLYVRKIYLKSSREIKRLEAISRSPIYSHLSITLQGLPIIRSSKMESNFKNTFLNFINENSKCYFAFIFTARWLGIRLDLLSSLFFTVSVIVCVLIKDKIDPGLVGLGLAYVMQLISLVQWCTRQLAEVENLMTCIERMLVYTKLPQENWTSESNIQPPPNWPQNGQIEFNNMSLSYPESKSPALSNINCIIKSKQKVGIVGTTGAGKSSFVTSLFRFIESTPENSISIDNIPIQKIDLKTLRQSLSIIPQESFLFKGTVRLNLDPFNLETDSNLWRVLQLVQLEKLIKSFPNKLDQEIHENGSNLSIGERQLICLARAILRKPKILIMDEATANIDSTTSNLIQNCIHQEFANCTVLTIAHRLKTVMHCDLILVLDKGHIVESGSPSALLEANGAFIKLCDELNKSID</sequence>
<dbReference type="CDD" id="cd03244">
    <property type="entry name" value="ABCC_MRP_domain2"/>
    <property type="match status" value="1"/>
</dbReference>
<dbReference type="Pfam" id="PF00664">
    <property type="entry name" value="ABC_membrane"/>
    <property type="match status" value="2"/>
</dbReference>
<feature type="domain" description="ABC transporter" evidence="10">
    <location>
        <begin position="991"/>
        <end position="1226"/>
    </location>
</feature>
<dbReference type="AlphaFoldDB" id="A0A075B012"/>
<feature type="transmembrane region" description="Helical" evidence="9">
    <location>
        <begin position="310"/>
        <end position="331"/>
    </location>
</feature>
<dbReference type="PROSITE" id="PS50929">
    <property type="entry name" value="ABC_TM1F"/>
    <property type="match status" value="2"/>
</dbReference>
<dbReference type="GO" id="GO:0005524">
    <property type="term" value="F:ATP binding"/>
    <property type="evidence" value="ECO:0007669"/>
    <property type="project" value="UniProtKB-KW"/>
</dbReference>
<feature type="transmembrane region" description="Helical" evidence="9">
    <location>
        <begin position="673"/>
        <end position="694"/>
    </location>
</feature>
<dbReference type="FunFam" id="3.40.50.300:FF:000163">
    <property type="entry name" value="Multidrug resistance-associated protein member 4"/>
    <property type="match status" value="1"/>
</dbReference>
<dbReference type="InterPro" id="IPR044746">
    <property type="entry name" value="ABCC_6TM_D1"/>
</dbReference>
<keyword evidence="13" id="KW-1185">Reference proteome</keyword>
<protein>
    <submittedName>
        <fullName evidence="12">ABC transporter domain-containing protein</fullName>
    </submittedName>
</protein>
<feature type="transmembrane region" description="Helical" evidence="9">
    <location>
        <begin position="201"/>
        <end position="220"/>
    </location>
</feature>
<keyword evidence="5" id="KW-0547">Nucleotide-binding</keyword>